<reference evidence="6" key="1">
    <citation type="submission" date="2020-05" db="EMBL/GenBank/DDBJ databases">
        <authorList>
            <person name="Chiriac C."/>
            <person name="Salcher M."/>
            <person name="Ghai R."/>
            <person name="Kavagutti S V."/>
        </authorList>
    </citation>
    <scope>NUCLEOTIDE SEQUENCE</scope>
</reference>
<dbReference type="GO" id="GO:0046872">
    <property type="term" value="F:metal ion binding"/>
    <property type="evidence" value="ECO:0007669"/>
    <property type="project" value="UniProtKB-KW"/>
</dbReference>
<evidence type="ECO:0000256" key="2">
    <source>
        <dbReference type="ARBA" id="ARBA00022723"/>
    </source>
</evidence>
<dbReference type="PANTHER" id="PTHR21496:SF23">
    <property type="entry name" value="3-PHENYLPROPIONATE_CINNAMIC ACID DIOXYGENASE FERREDOXIN SUBUNIT"/>
    <property type="match status" value="1"/>
</dbReference>
<evidence type="ECO:0000256" key="3">
    <source>
        <dbReference type="ARBA" id="ARBA00023004"/>
    </source>
</evidence>
<name>A0A6J6H0K9_9ZZZZ</name>
<dbReference type="Gene3D" id="2.102.10.10">
    <property type="entry name" value="Rieske [2Fe-2S] iron-sulphur domain"/>
    <property type="match status" value="1"/>
</dbReference>
<organism evidence="6">
    <name type="scientific">freshwater metagenome</name>
    <dbReference type="NCBI Taxonomy" id="449393"/>
    <lineage>
        <taxon>unclassified sequences</taxon>
        <taxon>metagenomes</taxon>
        <taxon>ecological metagenomes</taxon>
    </lineage>
</organism>
<keyword evidence="2" id="KW-0479">Metal-binding</keyword>
<gene>
    <name evidence="6" type="ORF">UFOPK1808_01092</name>
</gene>
<protein>
    <submittedName>
        <fullName evidence="6">Unannotated protein</fullName>
    </submittedName>
</protein>
<dbReference type="PROSITE" id="PS51296">
    <property type="entry name" value="RIESKE"/>
    <property type="match status" value="1"/>
</dbReference>
<evidence type="ECO:0000259" key="5">
    <source>
        <dbReference type="PROSITE" id="PS51296"/>
    </source>
</evidence>
<evidence type="ECO:0000256" key="1">
    <source>
        <dbReference type="ARBA" id="ARBA00022714"/>
    </source>
</evidence>
<dbReference type="PANTHER" id="PTHR21496">
    <property type="entry name" value="FERREDOXIN-RELATED"/>
    <property type="match status" value="1"/>
</dbReference>
<keyword evidence="4" id="KW-0411">Iron-sulfur</keyword>
<dbReference type="AlphaFoldDB" id="A0A6J6H0K9"/>
<dbReference type="Pfam" id="PF00355">
    <property type="entry name" value="Rieske"/>
    <property type="match status" value="1"/>
</dbReference>
<dbReference type="EMBL" id="CAEZUL010000138">
    <property type="protein sequence ID" value="CAB4606200.1"/>
    <property type="molecule type" value="Genomic_DNA"/>
</dbReference>
<feature type="domain" description="Rieske" evidence="5">
    <location>
        <begin position="2"/>
        <end position="99"/>
    </location>
</feature>
<proteinExistence type="predicted"/>
<keyword evidence="3" id="KW-0408">Iron</keyword>
<keyword evidence="1" id="KW-0001">2Fe-2S</keyword>
<dbReference type="InterPro" id="IPR017941">
    <property type="entry name" value="Rieske_2Fe-2S"/>
</dbReference>
<accession>A0A6J6H0K9</accession>
<sequence length="106" mass="11129">MTVVAKFDELESGTAHRVIVDGTAVAVVRIDDEVFAIADKCSHADISLSEGLVWCETKQIECIKHGSAFSLVTGVPDTLPATQPVAVFTATVVNGDVVVEAKDGSK</sequence>
<dbReference type="SUPFAM" id="SSF50022">
    <property type="entry name" value="ISP domain"/>
    <property type="match status" value="1"/>
</dbReference>
<dbReference type="GO" id="GO:0051537">
    <property type="term" value="F:2 iron, 2 sulfur cluster binding"/>
    <property type="evidence" value="ECO:0007669"/>
    <property type="project" value="UniProtKB-KW"/>
</dbReference>
<dbReference type="InterPro" id="IPR036922">
    <property type="entry name" value="Rieske_2Fe-2S_sf"/>
</dbReference>
<dbReference type="CDD" id="cd03528">
    <property type="entry name" value="Rieske_RO_ferredoxin"/>
    <property type="match status" value="1"/>
</dbReference>
<evidence type="ECO:0000313" key="6">
    <source>
        <dbReference type="EMBL" id="CAB4606200.1"/>
    </source>
</evidence>
<evidence type="ECO:0000256" key="4">
    <source>
        <dbReference type="ARBA" id="ARBA00023014"/>
    </source>
</evidence>